<organism evidence="2 3">
    <name type="scientific">Streptomyces lacrimifluminis</name>
    <dbReference type="NCBI Taxonomy" id="1500077"/>
    <lineage>
        <taxon>Bacteria</taxon>
        <taxon>Bacillati</taxon>
        <taxon>Actinomycetota</taxon>
        <taxon>Actinomycetes</taxon>
        <taxon>Kitasatosporales</taxon>
        <taxon>Streptomycetaceae</taxon>
        <taxon>Streptomyces</taxon>
    </lineage>
</organism>
<name>A0A917UNA3_9ACTN</name>
<reference evidence="2" key="1">
    <citation type="journal article" date="2014" name="Int. J. Syst. Evol. Microbiol.">
        <title>Complete genome sequence of Corynebacterium casei LMG S-19264T (=DSM 44701T), isolated from a smear-ripened cheese.</title>
        <authorList>
            <consortium name="US DOE Joint Genome Institute (JGI-PGF)"/>
            <person name="Walter F."/>
            <person name="Albersmeier A."/>
            <person name="Kalinowski J."/>
            <person name="Ruckert C."/>
        </authorList>
    </citation>
    <scope>NUCLEOTIDE SEQUENCE</scope>
    <source>
        <strain evidence="2">CGMCC 4.7272</strain>
    </source>
</reference>
<evidence type="ECO:0000313" key="2">
    <source>
        <dbReference type="EMBL" id="GGJ69973.1"/>
    </source>
</evidence>
<evidence type="ECO:0000313" key="3">
    <source>
        <dbReference type="Proteomes" id="UP000625682"/>
    </source>
</evidence>
<reference evidence="2" key="2">
    <citation type="submission" date="2020-09" db="EMBL/GenBank/DDBJ databases">
        <authorList>
            <person name="Sun Q."/>
            <person name="Zhou Y."/>
        </authorList>
    </citation>
    <scope>NUCLEOTIDE SEQUENCE</scope>
    <source>
        <strain evidence="2">CGMCC 4.7272</strain>
    </source>
</reference>
<accession>A0A917UNA3</accession>
<protein>
    <submittedName>
        <fullName evidence="2">Uncharacterized protein</fullName>
    </submittedName>
</protein>
<dbReference type="AlphaFoldDB" id="A0A917UNA3"/>
<dbReference type="RefSeq" id="WP_189152171.1">
    <property type="nucleotide sequence ID" value="NZ_BAABER010000057.1"/>
</dbReference>
<evidence type="ECO:0000256" key="1">
    <source>
        <dbReference type="SAM" id="MobiDB-lite"/>
    </source>
</evidence>
<gene>
    <name evidence="2" type="ORF">GCM10012282_78530</name>
</gene>
<comment type="caution">
    <text evidence="2">The sequence shown here is derived from an EMBL/GenBank/DDBJ whole genome shotgun (WGS) entry which is preliminary data.</text>
</comment>
<keyword evidence="3" id="KW-1185">Reference proteome</keyword>
<feature type="region of interest" description="Disordered" evidence="1">
    <location>
        <begin position="1"/>
        <end position="29"/>
    </location>
</feature>
<dbReference type="Proteomes" id="UP000625682">
    <property type="component" value="Unassembled WGS sequence"/>
</dbReference>
<sequence length="161" mass="17392">MTTTPAPGATPEREPASVPYAEAQHTARPATARLERIGRLEWPQARSVLAGTTCAWADLDGFHVAAAEQLPQHTPLSTHLWAWDQGRCLRLRIDGAHALVAALRPGQDDGEQVRVHIRPGTPWAPDDQQAGPLPTEAHALTFELLELPGPTPATFVRATTP</sequence>
<proteinExistence type="predicted"/>
<dbReference type="EMBL" id="BMMU01000057">
    <property type="protein sequence ID" value="GGJ69973.1"/>
    <property type="molecule type" value="Genomic_DNA"/>
</dbReference>